<comment type="caution">
    <text evidence="9">The sequence shown here is derived from an EMBL/GenBank/DDBJ whole genome shotgun (WGS) entry which is preliminary data.</text>
</comment>
<evidence type="ECO:0000256" key="4">
    <source>
        <dbReference type="ARBA" id="ARBA00023098"/>
    </source>
</evidence>
<dbReference type="GO" id="GO:0016042">
    <property type="term" value="P:lipid catabolic process"/>
    <property type="evidence" value="ECO:0007669"/>
    <property type="project" value="UniProtKB-KW"/>
</dbReference>
<keyword evidence="10" id="KW-1185">Reference proteome</keyword>
<dbReference type="InterPro" id="IPR001192">
    <property type="entry name" value="PI-PLC_fam"/>
</dbReference>
<dbReference type="InterPro" id="IPR000008">
    <property type="entry name" value="C2_dom"/>
</dbReference>
<evidence type="ECO:0000256" key="3">
    <source>
        <dbReference type="ARBA" id="ARBA00022963"/>
    </source>
</evidence>
<dbReference type="AlphaFoldDB" id="A0AAI9T1J7"/>
<dbReference type="PANTHER" id="PTHR10336:SF36">
    <property type="entry name" value="1-PHOSPHATIDYLINOSITOL 4,5-BISPHOSPHATE PHOSPHODIESTERASE BETA-4"/>
    <property type="match status" value="1"/>
</dbReference>
<dbReference type="GO" id="GO:0048015">
    <property type="term" value="P:phosphatidylinositol-mediated signaling"/>
    <property type="evidence" value="ECO:0007669"/>
    <property type="project" value="TreeGrafter"/>
</dbReference>
<dbReference type="PANTHER" id="PTHR10336">
    <property type="entry name" value="PHOSPHOINOSITIDE-SPECIFIC PHOSPHOLIPASE C FAMILY PROTEIN"/>
    <property type="match status" value="1"/>
</dbReference>
<evidence type="ECO:0000256" key="5">
    <source>
        <dbReference type="ARBA" id="ARBA00023224"/>
    </source>
</evidence>
<dbReference type="GeneID" id="73378320"/>
<dbReference type="FunFam" id="3.20.20.190:FF:000039">
    <property type="entry name" value="Phosphoinositide phospholipase C"/>
    <property type="match status" value="1"/>
</dbReference>
<reference evidence="9" key="1">
    <citation type="journal article" date="2022" name="DNA Res.">
        <title>Genome analysis of five recently described species of the CUG-Ser clade uncovers Candida theae as a new hybrid lineage with pathogenic potential in the Candida parapsilosis species complex.</title>
        <authorList>
            <person name="Mixao V."/>
            <person name="Del Olmo V."/>
            <person name="Hegedusova E."/>
            <person name="Saus E."/>
            <person name="Pryszcz L."/>
            <person name="Cillingova A."/>
            <person name="Nosek J."/>
            <person name="Gabaldon T."/>
        </authorList>
    </citation>
    <scope>NUCLEOTIDE SEQUENCE</scope>
    <source>
        <strain evidence="9">CBS 10844</strain>
    </source>
</reference>
<evidence type="ECO:0000256" key="7">
    <source>
        <dbReference type="RuleBase" id="RU361133"/>
    </source>
</evidence>
<dbReference type="SMART" id="SM00239">
    <property type="entry name" value="C2"/>
    <property type="match status" value="1"/>
</dbReference>
<dbReference type="InterPro" id="IPR000909">
    <property type="entry name" value="PLipase_C_PInositol-sp_X_dom"/>
</dbReference>
<dbReference type="PROSITE" id="PS50008">
    <property type="entry name" value="PIPLC_Y_DOMAIN"/>
    <property type="match status" value="1"/>
</dbReference>
<dbReference type="Gene3D" id="2.60.40.150">
    <property type="entry name" value="C2 domain"/>
    <property type="match status" value="1"/>
</dbReference>
<keyword evidence="5" id="KW-0807">Transducer</keyword>
<evidence type="ECO:0000256" key="2">
    <source>
        <dbReference type="ARBA" id="ARBA00022801"/>
    </source>
</evidence>
<organism evidence="9 10">
    <name type="scientific">Candida oxycetoniae</name>
    <dbReference type="NCBI Taxonomy" id="497107"/>
    <lineage>
        <taxon>Eukaryota</taxon>
        <taxon>Fungi</taxon>
        <taxon>Dikarya</taxon>
        <taxon>Ascomycota</taxon>
        <taxon>Saccharomycotina</taxon>
        <taxon>Pichiomycetes</taxon>
        <taxon>Debaryomycetaceae</taxon>
        <taxon>Candida/Lodderomyces clade</taxon>
        <taxon>Candida</taxon>
    </lineage>
</organism>
<proteinExistence type="predicted"/>
<dbReference type="EC" id="3.1.4.11" evidence="7"/>
<dbReference type="InterPro" id="IPR001711">
    <property type="entry name" value="PLipase_C_Pinositol-sp_Y"/>
</dbReference>
<dbReference type="SMART" id="SM00148">
    <property type="entry name" value="PLCXc"/>
    <property type="match status" value="1"/>
</dbReference>
<keyword evidence="4 7" id="KW-0443">Lipid metabolism</keyword>
<evidence type="ECO:0000313" key="10">
    <source>
        <dbReference type="Proteomes" id="UP001202479"/>
    </source>
</evidence>
<dbReference type="RefSeq" id="XP_049182316.1">
    <property type="nucleotide sequence ID" value="XM_049326642.1"/>
</dbReference>
<comment type="catalytic activity">
    <reaction evidence="1 7">
        <text>a 1,2-diacyl-sn-glycero-3-phospho-(1D-myo-inositol-4,5-bisphosphate) + H2O = 1D-myo-inositol 1,4,5-trisphosphate + a 1,2-diacyl-sn-glycerol + H(+)</text>
        <dbReference type="Rhea" id="RHEA:33179"/>
        <dbReference type="ChEBI" id="CHEBI:15377"/>
        <dbReference type="ChEBI" id="CHEBI:15378"/>
        <dbReference type="ChEBI" id="CHEBI:17815"/>
        <dbReference type="ChEBI" id="CHEBI:58456"/>
        <dbReference type="ChEBI" id="CHEBI:203600"/>
        <dbReference type="EC" id="3.1.4.11"/>
    </reaction>
</comment>
<dbReference type="EMBL" id="JAHUZD010000023">
    <property type="protein sequence ID" value="KAI3406571.2"/>
    <property type="molecule type" value="Genomic_DNA"/>
</dbReference>
<dbReference type="InterPro" id="IPR035892">
    <property type="entry name" value="C2_domain_sf"/>
</dbReference>
<evidence type="ECO:0000256" key="6">
    <source>
        <dbReference type="ARBA" id="ARBA00059664"/>
    </source>
</evidence>
<comment type="function">
    <text evidence="6">The production of the second messenger molecules diacylglycerol (DAG) and inositol 1,4,5-trisphosphate (IP3) is mediated by activated phosphatidylinositol-specific phospholipase C enzymes.</text>
</comment>
<dbReference type="GO" id="GO:0004435">
    <property type="term" value="F:phosphatidylinositol-4,5-bisphosphate phospholipase C activity"/>
    <property type="evidence" value="ECO:0007669"/>
    <property type="project" value="UniProtKB-EC"/>
</dbReference>
<dbReference type="Gene3D" id="3.20.20.190">
    <property type="entry name" value="Phosphatidylinositol (PI) phosphodiesterase"/>
    <property type="match status" value="1"/>
</dbReference>
<evidence type="ECO:0000313" key="9">
    <source>
        <dbReference type="EMBL" id="KAI3406571.2"/>
    </source>
</evidence>
<feature type="domain" description="PI-PLC Y-box" evidence="8">
    <location>
        <begin position="187"/>
        <end position="301"/>
    </location>
</feature>
<keyword evidence="2 7" id="KW-0378">Hydrolase</keyword>
<dbReference type="Proteomes" id="UP001202479">
    <property type="component" value="Unassembled WGS sequence"/>
</dbReference>
<dbReference type="Pfam" id="PF00387">
    <property type="entry name" value="PI-PLC-Y"/>
    <property type="match status" value="1"/>
</dbReference>
<dbReference type="PROSITE" id="PS50007">
    <property type="entry name" value="PIPLC_X_DOMAIN"/>
    <property type="match status" value="1"/>
</dbReference>
<accession>A0AAI9T1J7</accession>
<dbReference type="SUPFAM" id="SSF49562">
    <property type="entry name" value="C2 domain (Calcium/lipid-binding domain, CaLB)"/>
    <property type="match status" value="1"/>
</dbReference>
<dbReference type="SMART" id="SM00149">
    <property type="entry name" value="PLCYc"/>
    <property type="match status" value="1"/>
</dbReference>
<keyword evidence="3 7" id="KW-0442">Lipid degradation</keyword>
<gene>
    <name evidence="9" type="ORF">KGF56_000703</name>
</gene>
<dbReference type="SUPFAM" id="SSF51695">
    <property type="entry name" value="PLC-like phosphodiesterases"/>
    <property type="match status" value="1"/>
</dbReference>
<dbReference type="Pfam" id="PF00168">
    <property type="entry name" value="C2"/>
    <property type="match status" value="1"/>
</dbReference>
<sequence>MNYPLNCYYIASSHNTYLLGRQVAGESSIEGYKRALQRGCRCVEIDVWGDNDEPIVNHGLTFTKGSIKFERVIEYLKENAFVATPYPLVLSLEINASSVAQKAVVRILKQVLGRDMVTEQLIEGAILPSPEKLKYKFIIKVKKTSPFQGLVETEDGSYTSTTTTSCDDSGSNSLSIRRSTLNIIDSLSELGVYMQGIKFRNFSLPESKLYNHCFSLSEKTINKMIKDEVKRTSLNKHNRKYFLRVYPSKFRLKSSNFNPIKYWELGVQMVATNWQTYDLGQQINEAMFANEGYVLKPEHLRKPIIRSSKYYSLEPPKPKNIQFRIEIISGHELPVMNPSVSFEIFGSDSVKASGKTSIVMDPVWNEIFNGEFTGYEDFSFLRFAVYSNLEKQDIYGLVVVKLDSIKSEYEKLYLNDQFGQKTNSFLFVKMGYEVCND</sequence>
<dbReference type="PRINTS" id="PR00390">
    <property type="entry name" value="PHPHLIPASEC"/>
</dbReference>
<dbReference type="GO" id="GO:0051209">
    <property type="term" value="P:release of sequestered calcium ion into cytosol"/>
    <property type="evidence" value="ECO:0007669"/>
    <property type="project" value="TreeGrafter"/>
</dbReference>
<name>A0AAI9T1J7_9ASCO</name>
<dbReference type="Pfam" id="PF00388">
    <property type="entry name" value="PI-PLC-X"/>
    <property type="match status" value="1"/>
</dbReference>
<dbReference type="CDD" id="cd08598">
    <property type="entry name" value="PI-PLC1c_yeast"/>
    <property type="match status" value="1"/>
</dbReference>
<evidence type="ECO:0000259" key="8">
    <source>
        <dbReference type="PROSITE" id="PS50008"/>
    </source>
</evidence>
<evidence type="ECO:0000256" key="1">
    <source>
        <dbReference type="ARBA" id="ARBA00001195"/>
    </source>
</evidence>
<protein>
    <recommendedName>
        <fullName evidence="7">Phosphoinositide phospholipase C</fullName>
        <ecNumber evidence="7">3.1.4.11</ecNumber>
    </recommendedName>
</protein>
<dbReference type="InterPro" id="IPR017946">
    <property type="entry name" value="PLC-like_Pdiesterase_TIM-brl"/>
</dbReference>
<dbReference type="CDD" id="cd00275">
    <property type="entry name" value="C2_PLC_like"/>
    <property type="match status" value="1"/>
</dbReference>